<dbReference type="InterPro" id="IPR057460">
    <property type="entry name" value="CAF17_C"/>
</dbReference>
<accession>A0A8E4ESR5</accession>
<dbReference type="RefSeq" id="WP_119131907.1">
    <property type="nucleotide sequence ID" value="NZ_LR861803.1"/>
</dbReference>
<reference evidence="4 5" key="1">
    <citation type="submission" date="2020-07" db="EMBL/GenBank/DDBJ databases">
        <authorList>
            <person name="Teixeira M."/>
        </authorList>
    </citation>
    <scope>NUCLEOTIDE SEQUENCE [LARGE SCALE GENOMIC DNA]</scope>
    <source>
        <strain evidence="4">1</strain>
        <strain evidence="3">Xanthomonas sp. CPBF 367</strain>
    </source>
</reference>
<dbReference type="Gene3D" id="3.30.1360.120">
    <property type="entry name" value="Probable tRNA modification gtpase trme, domain 1"/>
    <property type="match status" value="1"/>
</dbReference>
<evidence type="ECO:0000313" key="5">
    <source>
        <dbReference type="Proteomes" id="UP000515493"/>
    </source>
</evidence>
<dbReference type="Gene3D" id="2.40.30.160">
    <property type="match status" value="1"/>
</dbReference>
<dbReference type="SUPFAM" id="SSF103025">
    <property type="entry name" value="Folate-binding domain"/>
    <property type="match status" value="1"/>
</dbReference>
<dbReference type="AlphaFoldDB" id="A0A8E4ESR5"/>
<name>A0A8E4ESR5_9XANT</name>
<evidence type="ECO:0000313" key="3">
    <source>
        <dbReference type="EMBL" id="CAD0328311.1"/>
    </source>
</evidence>
<dbReference type="PANTHER" id="PTHR22602">
    <property type="entry name" value="TRANSFERASE CAF17, MITOCHONDRIAL-RELATED"/>
    <property type="match status" value="1"/>
</dbReference>
<dbReference type="InterPro" id="IPR017703">
    <property type="entry name" value="YgfZ/GCV_T_CS"/>
</dbReference>
<dbReference type="EMBL" id="LR824641">
    <property type="protein sequence ID" value="CAD0328311.1"/>
    <property type="molecule type" value="Genomic_DNA"/>
</dbReference>
<dbReference type="Pfam" id="PF25455">
    <property type="entry name" value="Beta-barrel_CAF17_C"/>
    <property type="match status" value="1"/>
</dbReference>
<keyword evidence="1" id="KW-0809">Transit peptide</keyword>
<feature type="domain" description="CAF17 C-terminal" evidence="2">
    <location>
        <begin position="233"/>
        <end position="287"/>
    </location>
</feature>
<protein>
    <submittedName>
        <fullName evidence="4">Folate-binding protein YgfZ</fullName>
    </submittedName>
</protein>
<dbReference type="Proteomes" id="UP000515493">
    <property type="component" value="Chromosome"/>
</dbReference>
<dbReference type="GO" id="GO:0016226">
    <property type="term" value="P:iron-sulfur cluster assembly"/>
    <property type="evidence" value="ECO:0007669"/>
    <property type="project" value="TreeGrafter"/>
</dbReference>
<evidence type="ECO:0000313" key="4">
    <source>
        <dbReference type="EMBL" id="CAD1792316.1"/>
    </source>
</evidence>
<evidence type="ECO:0000256" key="1">
    <source>
        <dbReference type="ARBA" id="ARBA00022946"/>
    </source>
</evidence>
<dbReference type="PANTHER" id="PTHR22602:SF0">
    <property type="entry name" value="TRANSFERASE CAF17, MITOCHONDRIAL-RELATED"/>
    <property type="match status" value="1"/>
</dbReference>
<dbReference type="GeneID" id="79389561"/>
<organism evidence="4 5">
    <name type="scientific">Xanthomonas euroxanthea</name>
    <dbReference type="NCBI Taxonomy" id="2259622"/>
    <lineage>
        <taxon>Bacteria</taxon>
        <taxon>Pseudomonadati</taxon>
        <taxon>Pseudomonadota</taxon>
        <taxon>Gammaproteobacteria</taxon>
        <taxon>Lysobacterales</taxon>
        <taxon>Lysobacteraceae</taxon>
        <taxon>Xanthomonas</taxon>
    </lineage>
</organism>
<dbReference type="InterPro" id="IPR045179">
    <property type="entry name" value="YgfZ/GcvT"/>
</dbReference>
<dbReference type="NCBIfam" id="TIGR03317">
    <property type="entry name" value="ygfZ_signature"/>
    <property type="match status" value="1"/>
</dbReference>
<proteinExistence type="predicted"/>
<sequence length="296" mass="31472">MADNLNLIPQGFGSLHDMQYVRLTGTDAVAFAHAQFANDVQALATGQWQWNAWLTAKGRVIAIFALLREDDTHLLLLLPDGDAAGIAAQLGRFVFRRKLKISVAALSAYGGFATPARAQGAKADIGTQRIELDMGSPALPRTLVVLSDQQALAAPIESARMDADWRRADLQLGLARLPDAQREQWTPQQLALDRLHAFSVKKGCYPGQEIVARTHFLGKAKRALQLLQVGAAVGDAAAEPGQAVLLGETTVGTLVSVAGDLALAVLPLELTLEADAVLQAGAHAARPLAFVQGLAR</sequence>
<evidence type="ECO:0000259" key="2">
    <source>
        <dbReference type="Pfam" id="PF25455"/>
    </source>
</evidence>
<dbReference type="EMBL" id="LR861803">
    <property type="protein sequence ID" value="CAD1792316.1"/>
    <property type="molecule type" value="Genomic_DNA"/>
</dbReference>
<dbReference type="KEGG" id="xeu:XSP_002253"/>
<dbReference type="InterPro" id="IPR027266">
    <property type="entry name" value="TrmE/GcvT-like"/>
</dbReference>
<gene>
    <name evidence="4" type="ORF">XSP_002253</name>
</gene>